<evidence type="ECO:0000313" key="1">
    <source>
        <dbReference type="EMBL" id="RZF35921.1"/>
    </source>
</evidence>
<comment type="caution">
    <text evidence="1">The sequence shown here is derived from an EMBL/GenBank/DDBJ whole genome shotgun (WGS) entry which is preliminary data.</text>
</comment>
<keyword evidence="2" id="KW-1185">Reference proteome</keyword>
<proteinExistence type="predicted"/>
<protein>
    <submittedName>
        <fullName evidence="1">Uncharacterized protein</fullName>
    </submittedName>
</protein>
<dbReference type="EMBL" id="QKKF02027198">
    <property type="protein sequence ID" value="RZF35921.1"/>
    <property type="molecule type" value="Genomic_DNA"/>
</dbReference>
<sequence length="96" mass="10937">MEGTKEAEQREDDQFLRWPLSSNSERKPRLLPHLDPSTFISLKEVLDKEVIVVLFLRIEWDSCLLEVTAAVSGGSAVRSTRTQSFGWRQPTSCQCV</sequence>
<evidence type="ECO:0000313" key="2">
    <source>
        <dbReference type="Proteomes" id="UP000291343"/>
    </source>
</evidence>
<reference evidence="1 2" key="1">
    <citation type="journal article" date="2017" name="Gigascience">
        <title>Genome sequence of the small brown planthopper, Laodelphax striatellus.</title>
        <authorList>
            <person name="Zhu J."/>
            <person name="Jiang F."/>
            <person name="Wang X."/>
            <person name="Yang P."/>
            <person name="Bao Y."/>
            <person name="Zhao W."/>
            <person name="Wang W."/>
            <person name="Lu H."/>
            <person name="Wang Q."/>
            <person name="Cui N."/>
            <person name="Li J."/>
            <person name="Chen X."/>
            <person name="Luo L."/>
            <person name="Yu J."/>
            <person name="Kang L."/>
            <person name="Cui F."/>
        </authorList>
    </citation>
    <scope>NUCLEOTIDE SEQUENCE [LARGE SCALE GENOMIC DNA]</scope>
    <source>
        <strain evidence="1">Lst14</strain>
    </source>
</reference>
<name>A0A482WRX0_LAOST</name>
<dbReference type="Proteomes" id="UP000291343">
    <property type="component" value="Unassembled WGS sequence"/>
</dbReference>
<accession>A0A482WRX0</accession>
<dbReference type="InParanoid" id="A0A482WRX0"/>
<dbReference type="AlphaFoldDB" id="A0A482WRX0"/>
<gene>
    <name evidence="1" type="ORF">LSTR_LSTR008491</name>
</gene>
<organism evidence="1 2">
    <name type="scientific">Laodelphax striatellus</name>
    <name type="common">Small brown planthopper</name>
    <name type="synonym">Delphax striatella</name>
    <dbReference type="NCBI Taxonomy" id="195883"/>
    <lineage>
        <taxon>Eukaryota</taxon>
        <taxon>Metazoa</taxon>
        <taxon>Ecdysozoa</taxon>
        <taxon>Arthropoda</taxon>
        <taxon>Hexapoda</taxon>
        <taxon>Insecta</taxon>
        <taxon>Pterygota</taxon>
        <taxon>Neoptera</taxon>
        <taxon>Paraneoptera</taxon>
        <taxon>Hemiptera</taxon>
        <taxon>Auchenorrhyncha</taxon>
        <taxon>Fulgoroidea</taxon>
        <taxon>Delphacidae</taxon>
        <taxon>Criomorphinae</taxon>
        <taxon>Laodelphax</taxon>
    </lineage>
</organism>